<sequence length="275" mass="31582">MKTLVLLAFLVCANCDPFDEDTFKIFITGSKGKITKKKLTTKKNVGYLDISFSTVEAIEPDSFCALPNLKTLYINGNDHFPKITKQLFQCTPKLFYVTIDAYEKANQELDRDAFTGLKDLNFLRLNDINIGRIGKDMFVGVDLEYLNLVSCKISEIDNDAFSTMSRLKELHLGHNLIKTFKPGTFQNLPKLTELMLNKNKIEEIQWDQWNPLPSLKSLDFGDNPLVVCNITKIKEFFPNIHYCNLADSFSAKQQAAFIEESKKLNLTLRFVDYYR</sequence>
<name>A0ABD2N7Q7_9CUCU</name>
<dbReference type="PANTHER" id="PTHR24366">
    <property type="entry name" value="IG(IMMUNOGLOBULIN) AND LRR(LEUCINE RICH REPEAT) DOMAINS"/>
    <property type="match status" value="1"/>
</dbReference>
<organism evidence="4 5">
    <name type="scientific">Cryptolaemus montrouzieri</name>
    <dbReference type="NCBI Taxonomy" id="559131"/>
    <lineage>
        <taxon>Eukaryota</taxon>
        <taxon>Metazoa</taxon>
        <taxon>Ecdysozoa</taxon>
        <taxon>Arthropoda</taxon>
        <taxon>Hexapoda</taxon>
        <taxon>Insecta</taxon>
        <taxon>Pterygota</taxon>
        <taxon>Neoptera</taxon>
        <taxon>Endopterygota</taxon>
        <taxon>Coleoptera</taxon>
        <taxon>Polyphaga</taxon>
        <taxon>Cucujiformia</taxon>
        <taxon>Coccinelloidea</taxon>
        <taxon>Coccinellidae</taxon>
        <taxon>Scymninae</taxon>
        <taxon>Scymnini</taxon>
        <taxon>Cryptolaemus</taxon>
    </lineage>
</organism>
<dbReference type="InterPro" id="IPR001611">
    <property type="entry name" value="Leu-rich_rpt"/>
</dbReference>
<dbReference type="Gene3D" id="3.80.10.10">
    <property type="entry name" value="Ribonuclease Inhibitor"/>
    <property type="match status" value="1"/>
</dbReference>
<dbReference type="SUPFAM" id="SSF52058">
    <property type="entry name" value="L domain-like"/>
    <property type="match status" value="1"/>
</dbReference>
<keyword evidence="1" id="KW-0433">Leucine-rich repeat</keyword>
<dbReference type="PROSITE" id="PS51450">
    <property type="entry name" value="LRR"/>
    <property type="match status" value="1"/>
</dbReference>
<dbReference type="AlphaFoldDB" id="A0ABD2N7Q7"/>
<dbReference type="EMBL" id="JABFTP020000083">
    <property type="protein sequence ID" value="KAL3274761.1"/>
    <property type="molecule type" value="Genomic_DNA"/>
</dbReference>
<dbReference type="Pfam" id="PF13855">
    <property type="entry name" value="LRR_8"/>
    <property type="match status" value="1"/>
</dbReference>
<evidence type="ECO:0000256" key="1">
    <source>
        <dbReference type="ARBA" id="ARBA00022614"/>
    </source>
</evidence>
<comment type="caution">
    <text evidence="4">The sequence shown here is derived from an EMBL/GenBank/DDBJ whole genome shotgun (WGS) entry which is preliminary data.</text>
</comment>
<dbReference type="InterPro" id="IPR032675">
    <property type="entry name" value="LRR_dom_sf"/>
</dbReference>
<evidence type="ECO:0000313" key="5">
    <source>
        <dbReference type="Proteomes" id="UP001516400"/>
    </source>
</evidence>
<proteinExistence type="predicted"/>
<reference evidence="4 5" key="1">
    <citation type="journal article" date="2021" name="BMC Biol.">
        <title>Horizontally acquired antibacterial genes associated with adaptive radiation of ladybird beetles.</title>
        <authorList>
            <person name="Li H.S."/>
            <person name="Tang X.F."/>
            <person name="Huang Y.H."/>
            <person name="Xu Z.Y."/>
            <person name="Chen M.L."/>
            <person name="Du X.Y."/>
            <person name="Qiu B.Y."/>
            <person name="Chen P.T."/>
            <person name="Zhang W."/>
            <person name="Slipinski A."/>
            <person name="Escalona H.E."/>
            <person name="Waterhouse R.M."/>
            <person name="Zwick A."/>
            <person name="Pang H."/>
        </authorList>
    </citation>
    <scope>NUCLEOTIDE SEQUENCE [LARGE SCALE GENOMIC DNA]</scope>
    <source>
        <strain evidence="4">SYSU2018</strain>
    </source>
</reference>
<feature type="signal peptide" evidence="3">
    <location>
        <begin position="1"/>
        <end position="15"/>
    </location>
</feature>
<protein>
    <submittedName>
        <fullName evidence="4">Uncharacterized protein</fullName>
    </submittedName>
</protein>
<evidence type="ECO:0000256" key="3">
    <source>
        <dbReference type="SAM" id="SignalP"/>
    </source>
</evidence>
<dbReference type="InterPro" id="IPR003591">
    <property type="entry name" value="Leu-rich_rpt_typical-subtyp"/>
</dbReference>
<evidence type="ECO:0000313" key="4">
    <source>
        <dbReference type="EMBL" id="KAL3274761.1"/>
    </source>
</evidence>
<dbReference type="SMART" id="SM00369">
    <property type="entry name" value="LRR_TYP"/>
    <property type="match status" value="3"/>
</dbReference>
<evidence type="ECO:0000256" key="2">
    <source>
        <dbReference type="ARBA" id="ARBA00022737"/>
    </source>
</evidence>
<accession>A0ABD2N7Q7</accession>
<dbReference type="Proteomes" id="UP001516400">
    <property type="component" value="Unassembled WGS sequence"/>
</dbReference>
<dbReference type="PANTHER" id="PTHR24366:SF170">
    <property type="entry name" value="RE50361P"/>
    <property type="match status" value="1"/>
</dbReference>
<keyword evidence="3" id="KW-0732">Signal</keyword>
<keyword evidence="5" id="KW-1185">Reference proteome</keyword>
<feature type="chain" id="PRO_5044868901" evidence="3">
    <location>
        <begin position="16"/>
        <end position="275"/>
    </location>
</feature>
<gene>
    <name evidence="4" type="ORF">HHI36_019547</name>
</gene>
<keyword evidence="2" id="KW-0677">Repeat</keyword>